<dbReference type="Gene3D" id="3.30.70.20">
    <property type="match status" value="1"/>
</dbReference>
<dbReference type="EMBL" id="CP104013">
    <property type="protein sequence ID" value="UYP47862.1"/>
    <property type="molecule type" value="Genomic_DNA"/>
</dbReference>
<feature type="domain" description="4Fe-4S ferredoxin-type" evidence="1">
    <location>
        <begin position="272"/>
        <end position="301"/>
    </location>
</feature>
<evidence type="ECO:0000313" key="3">
    <source>
        <dbReference type="Proteomes" id="UP001208689"/>
    </source>
</evidence>
<dbReference type="Proteomes" id="UP001208689">
    <property type="component" value="Chromosome"/>
</dbReference>
<protein>
    <submittedName>
        <fullName evidence="2">Epoxyqueuosine reductase</fullName>
        <ecNumber evidence="2">1.17.99.6</ecNumber>
    </submittedName>
</protein>
<name>A0ABY6HYB7_9ARCH</name>
<sequence>MGKTTAEIFELDTDQYQRFPEENNCFLRALYDKEFPSYQKDLLTNMVELVDSGEKGYRRLDLALYAASWTIDQHMPFAAKWFPKPSSNDYIPIDIVKRPPDNIPVDELTKYTKRAARFLGASDVGIAKVDPNWILKNSAKAMGPADELTKEKLRLTNVELPEGVTNCIVCAIEMDPSGIRNAPNFLEVASVGMGYSNMTALSVSVAQFIRNLGYIAIPSTNDTGFSIPLAIDAGLGAFGRNGLLIHKKWGPRIRLCKIFTNMPLNTDEPDYGYIGKIAQYCKGCRKCAEECEAEAISFADGPDRRVRCSSNNPGVKKWYVDTNACYGIWVKHGTDCGNCIQVCPFSKTPNKLTPDEFWDM</sequence>
<proteinExistence type="predicted"/>
<dbReference type="PROSITE" id="PS00198">
    <property type="entry name" value="4FE4S_FER_1"/>
    <property type="match status" value="1"/>
</dbReference>
<dbReference type="InterPro" id="IPR017896">
    <property type="entry name" value="4Fe4S_Fe-S-bd"/>
</dbReference>
<gene>
    <name evidence="2" type="ORF">NEF87_004147</name>
</gene>
<dbReference type="SUPFAM" id="SSF54862">
    <property type="entry name" value="4Fe-4S ferredoxins"/>
    <property type="match status" value="1"/>
</dbReference>
<organism evidence="2 3">
    <name type="scientific">Candidatus Lokiarchaeum ossiferum</name>
    <dbReference type="NCBI Taxonomy" id="2951803"/>
    <lineage>
        <taxon>Archaea</taxon>
        <taxon>Promethearchaeati</taxon>
        <taxon>Promethearchaeota</taxon>
        <taxon>Promethearchaeia</taxon>
        <taxon>Promethearchaeales</taxon>
        <taxon>Promethearchaeaceae</taxon>
        <taxon>Candidatus Lokiarchaeum</taxon>
    </lineage>
</organism>
<dbReference type="GO" id="GO:0052693">
    <property type="term" value="F:epoxyqueuosine reductase activity"/>
    <property type="evidence" value="ECO:0007669"/>
    <property type="project" value="UniProtKB-EC"/>
</dbReference>
<accession>A0ABY6HYB7</accession>
<dbReference type="PANTHER" id="PTHR42827:SF1">
    <property type="entry name" value="IRON-SULFUR CLUSTER-BINDING PROTEIN"/>
    <property type="match status" value="1"/>
</dbReference>
<keyword evidence="2" id="KW-0560">Oxidoreductase</keyword>
<dbReference type="PANTHER" id="PTHR42827">
    <property type="entry name" value="IRON-SULFUR CLUSTER-BINDING PROTEIN-RELATED"/>
    <property type="match status" value="1"/>
</dbReference>
<evidence type="ECO:0000313" key="2">
    <source>
        <dbReference type="EMBL" id="UYP47862.1"/>
    </source>
</evidence>
<evidence type="ECO:0000259" key="1">
    <source>
        <dbReference type="PROSITE" id="PS51379"/>
    </source>
</evidence>
<reference evidence="2" key="1">
    <citation type="submission" date="2022-09" db="EMBL/GenBank/DDBJ databases">
        <title>Actin cytoskeleton and complex cell architecture in an #Asgard archaeon.</title>
        <authorList>
            <person name="Ponce Toledo R.I."/>
            <person name="Schleper C."/>
            <person name="Rodrigues Oliveira T."/>
            <person name="Wollweber F."/>
            <person name="Xu J."/>
            <person name="Rittmann S."/>
            <person name="Klingl A."/>
            <person name="Pilhofer M."/>
        </authorList>
    </citation>
    <scope>NUCLEOTIDE SEQUENCE</scope>
    <source>
        <strain evidence="2">B-35</strain>
    </source>
</reference>
<dbReference type="EC" id="1.17.99.6" evidence="2"/>
<dbReference type="InterPro" id="IPR017900">
    <property type="entry name" value="4Fe4S_Fe_S_CS"/>
</dbReference>
<dbReference type="Pfam" id="PF12838">
    <property type="entry name" value="Fer4_7"/>
    <property type="match status" value="1"/>
</dbReference>
<dbReference type="PROSITE" id="PS51379">
    <property type="entry name" value="4FE4S_FER_2"/>
    <property type="match status" value="1"/>
</dbReference>
<keyword evidence="3" id="KW-1185">Reference proteome</keyword>